<evidence type="ECO:0000313" key="9">
    <source>
        <dbReference type="Proteomes" id="UP000664132"/>
    </source>
</evidence>
<dbReference type="InterPro" id="IPR001138">
    <property type="entry name" value="Zn2Cys6_DnaBD"/>
</dbReference>
<feature type="region of interest" description="Disordered" evidence="6">
    <location>
        <begin position="116"/>
        <end position="142"/>
    </location>
</feature>
<dbReference type="Proteomes" id="UP000664132">
    <property type="component" value="Unassembled WGS sequence"/>
</dbReference>
<evidence type="ECO:0000256" key="6">
    <source>
        <dbReference type="SAM" id="MobiDB-lite"/>
    </source>
</evidence>
<comment type="caution">
    <text evidence="8">The sequence shown here is derived from an EMBL/GenBank/DDBJ whole genome shotgun (WGS) entry which is preliminary data.</text>
</comment>
<sequence>MSEIPAARSARACQECNRKKSRCDKQRPVCGLCQRTGAVCDFPSKRRIPLFRKAAPERTKSQKINDNLGRLLNLLDSISEPAENLVIPRRISSVIEAPESTDQIGQQDRQLLREDTTVESERNPVDMPLETLPAPPSNNPSLVMQKSIYPTERRDAAKDALQFDEISGELALHLIDLYFVHVQPWLPLLHKPSFLSHYTTQQRDGRYALDNLLIEERLILLCVFALAARYSNSTALVNIEPLSRGERFGKMAKAMYDQARNLESPSLPYLQGCILLSVYCYTSGLSTQGWIAVGVCVRLAYELELSEMDYDDEDGGSEHIDCQNGYLSASWKKEEKRRAWWLVWELDTFGSILSRRPFAIDRRRMKVMLPISDDDWVSGRNTPSSILKSNVGEAWKSIDGTVNQDARAWFLVANHMVGCIHELIQRREGISETDMLLLNNDLSCFKLSLPSSLDLNSVQPVLGAEPSARDNWVLGMHLMLSTAFFMLSNAVVKKEHSQSPVSTRLHTSDASDTRIRDISSIASRWSASQIQIAHPFLVCMLLPVYFRSSCTASPAVLSSHHDLIGLVLRTFAQYWGLGRSMLKLAEIIESRKSLGEKDVDLAARYATFFPPSIKVATSSPREAEKRASSTTSINLPPQQHREDPSDANIATNRTYSSAHGDLPGISLSTMGIDYADIGFMGFEDTAGHGSESLEFSDLHDSNYYFSNIDLGQRGE</sequence>
<dbReference type="EMBL" id="JAFJYH010000118">
    <property type="protein sequence ID" value="KAG4418884.1"/>
    <property type="molecule type" value="Genomic_DNA"/>
</dbReference>
<dbReference type="SMART" id="SM00066">
    <property type="entry name" value="GAL4"/>
    <property type="match status" value="1"/>
</dbReference>
<dbReference type="SUPFAM" id="SSF57701">
    <property type="entry name" value="Zn2/Cys6 DNA-binding domain"/>
    <property type="match status" value="1"/>
</dbReference>
<evidence type="ECO:0000256" key="1">
    <source>
        <dbReference type="ARBA" id="ARBA00004123"/>
    </source>
</evidence>
<dbReference type="GO" id="GO:0005634">
    <property type="term" value="C:nucleus"/>
    <property type="evidence" value="ECO:0007669"/>
    <property type="project" value="UniProtKB-SubCell"/>
</dbReference>
<dbReference type="CDD" id="cd12148">
    <property type="entry name" value="fungal_TF_MHR"/>
    <property type="match status" value="1"/>
</dbReference>
<dbReference type="Pfam" id="PF04082">
    <property type="entry name" value="Fungal_trans"/>
    <property type="match status" value="1"/>
</dbReference>
<dbReference type="Pfam" id="PF00172">
    <property type="entry name" value="Zn_clus"/>
    <property type="match status" value="1"/>
</dbReference>
<evidence type="ECO:0000256" key="5">
    <source>
        <dbReference type="ARBA" id="ARBA00023242"/>
    </source>
</evidence>
<gene>
    <name evidence="8" type="ORF">IFR04_008008</name>
</gene>
<proteinExistence type="predicted"/>
<dbReference type="GO" id="GO:0006351">
    <property type="term" value="P:DNA-templated transcription"/>
    <property type="evidence" value="ECO:0007669"/>
    <property type="project" value="InterPro"/>
</dbReference>
<dbReference type="GO" id="GO:0008270">
    <property type="term" value="F:zinc ion binding"/>
    <property type="evidence" value="ECO:0007669"/>
    <property type="project" value="InterPro"/>
</dbReference>
<dbReference type="CDD" id="cd00067">
    <property type="entry name" value="GAL4"/>
    <property type="match status" value="1"/>
</dbReference>
<dbReference type="AlphaFoldDB" id="A0A8H7TFM2"/>
<dbReference type="SMART" id="SM00906">
    <property type="entry name" value="Fungal_trans"/>
    <property type="match status" value="1"/>
</dbReference>
<dbReference type="PANTHER" id="PTHR47338:SF5">
    <property type="entry name" value="ZN(II)2CYS6 TRANSCRIPTION FACTOR (EUROFUNG)"/>
    <property type="match status" value="1"/>
</dbReference>
<evidence type="ECO:0000256" key="3">
    <source>
        <dbReference type="ARBA" id="ARBA00023015"/>
    </source>
</evidence>
<feature type="domain" description="Zn(2)-C6 fungal-type" evidence="7">
    <location>
        <begin position="12"/>
        <end position="42"/>
    </location>
</feature>
<dbReference type="GO" id="GO:0000981">
    <property type="term" value="F:DNA-binding transcription factor activity, RNA polymerase II-specific"/>
    <property type="evidence" value="ECO:0007669"/>
    <property type="project" value="InterPro"/>
</dbReference>
<keyword evidence="5" id="KW-0539">Nucleus</keyword>
<feature type="region of interest" description="Disordered" evidence="6">
    <location>
        <begin position="616"/>
        <end position="648"/>
    </location>
</feature>
<name>A0A8H7TFM2_9HELO</name>
<accession>A0A8H7TFM2</accession>
<dbReference type="InterPro" id="IPR036864">
    <property type="entry name" value="Zn2-C6_fun-type_DNA-bd_sf"/>
</dbReference>
<feature type="compositionally biased region" description="Polar residues" evidence="6">
    <location>
        <begin position="628"/>
        <end position="637"/>
    </location>
</feature>
<dbReference type="Gene3D" id="4.10.240.10">
    <property type="entry name" value="Zn(2)-C6 fungal-type DNA-binding domain"/>
    <property type="match status" value="1"/>
</dbReference>
<protein>
    <recommendedName>
        <fullName evidence="7">Zn(2)-C6 fungal-type domain-containing protein</fullName>
    </recommendedName>
</protein>
<reference evidence="8" key="1">
    <citation type="submission" date="2021-02" db="EMBL/GenBank/DDBJ databases">
        <title>Genome sequence Cadophora malorum strain M34.</title>
        <authorList>
            <person name="Stefanovic E."/>
            <person name="Vu D."/>
            <person name="Scully C."/>
            <person name="Dijksterhuis J."/>
            <person name="Roader J."/>
            <person name="Houbraken J."/>
        </authorList>
    </citation>
    <scope>NUCLEOTIDE SEQUENCE</scope>
    <source>
        <strain evidence="8">M34</strain>
    </source>
</reference>
<evidence type="ECO:0000256" key="2">
    <source>
        <dbReference type="ARBA" id="ARBA00022723"/>
    </source>
</evidence>
<dbReference type="InterPro" id="IPR050815">
    <property type="entry name" value="TF_fung"/>
</dbReference>
<keyword evidence="2" id="KW-0479">Metal-binding</keyword>
<evidence type="ECO:0000313" key="8">
    <source>
        <dbReference type="EMBL" id="KAG4418884.1"/>
    </source>
</evidence>
<dbReference type="InterPro" id="IPR007219">
    <property type="entry name" value="XnlR_reg_dom"/>
</dbReference>
<organism evidence="8 9">
    <name type="scientific">Cadophora malorum</name>
    <dbReference type="NCBI Taxonomy" id="108018"/>
    <lineage>
        <taxon>Eukaryota</taxon>
        <taxon>Fungi</taxon>
        <taxon>Dikarya</taxon>
        <taxon>Ascomycota</taxon>
        <taxon>Pezizomycotina</taxon>
        <taxon>Leotiomycetes</taxon>
        <taxon>Helotiales</taxon>
        <taxon>Ploettnerulaceae</taxon>
        <taxon>Cadophora</taxon>
    </lineage>
</organism>
<dbReference type="GO" id="GO:0003677">
    <property type="term" value="F:DNA binding"/>
    <property type="evidence" value="ECO:0007669"/>
    <property type="project" value="InterPro"/>
</dbReference>
<keyword evidence="9" id="KW-1185">Reference proteome</keyword>
<dbReference type="PANTHER" id="PTHR47338">
    <property type="entry name" value="ZN(II)2CYS6 TRANSCRIPTION FACTOR (EUROFUNG)-RELATED"/>
    <property type="match status" value="1"/>
</dbReference>
<keyword evidence="4" id="KW-0804">Transcription</keyword>
<keyword evidence="3" id="KW-0805">Transcription regulation</keyword>
<evidence type="ECO:0000259" key="7">
    <source>
        <dbReference type="PROSITE" id="PS50048"/>
    </source>
</evidence>
<evidence type="ECO:0000256" key="4">
    <source>
        <dbReference type="ARBA" id="ARBA00023163"/>
    </source>
</evidence>
<comment type="subcellular location">
    <subcellularLocation>
        <location evidence="1">Nucleus</location>
    </subcellularLocation>
</comment>
<dbReference type="OrthoDB" id="3462402at2759"/>
<dbReference type="PROSITE" id="PS50048">
    <property type="entry name" value="ZN2_CY6_FUNGAL_2"/>
    <property type="match status" value="1"/>
</dbReference>